<feature type="compositionally biased region" description="Polar residues" evidence="2">
    <location>
        <begin position="1"/>
        <end position="15"/>
    </location>
</feature>
<feature type="compositionally biased region" description="Basic residues" evidence="2">
    <location>
        <begin position="39"/>
        <end position="49"/>
    </location>
</feature>
<dbReference type="InterPro" id="IPR029236">
    <property type="entry name" value="DUF4618"/>
</dbReference>
<keyword evidence="1" id="KW-0175">Coiled coil</keyword>
<organism evidence="3 4">
    <name type="scientific">Mus caroli</name>
    <name type="common">Ryukyu mouse</name>
    <name type="synonym">Ricefield mouse</name>
    <dbReference type="NCBI Taxonomy" id="10089"/>
    <lineage>
        <taxon>Eukaryota</taxon>
        <taxon>Metazoa</taxon>
        <taxon>Chordata</taxon>
        <taxon>Craniata</taxon>
        <taxon>Vertebrata</taxon>
        <taxon>Euteleostomi</taxon>
        <taxon>Mammalia</taxon>
        <taxon>Eutheria</taxon>
        <taxon>Euarchontoglires</taxon>
        <taxon>Glires</taxon>
        <taxon>Rodentia</taxon>
        <taxon>Myomorpha</taxon>
        <taxon>Muroidea</taxon>
        <taxon>Muridae</taxon>
        <taxon>Murinae</taxon>
        <taxon>Mus</taxon>
        <taxon>Mus</taxon>
    </lineage>
</organism>
<protein>
    <submittedName>
        <fullName evidence="4">Uncharacterized protein C20orf96 homolog isoform X1</fullName>
    </submittedName>
</protein>
<feature type="coiled-coil region" evidence="1">
    <location>
        <begin position="161"/>
        <end position="249"/>
    </location>
</feature>
<gene>
    <name evidence="4" type="primary">C2H20orf96</name>
</gene>
<evidence type="ECO:0000256" key="2">
    <source>
        <dbReference type="SAM" id="MobiDB-lite"/>
    </source>
</evidence>
<dbReference type="Pfam" id="PF15397">
    <property type="entry name" value="DUF4618"/>
    <property type="match status" value="1"/>
</dbReference>
<feature type="region of interest" description="Disordered" evidence="2">
    <location>
        <begin position="1"/>
        <end position="56"/>
    </location>
</feature>
<reference evidence="4" key="1">
    <citation type="submission" date="2025-08" db="UniProtKB">
        <authorList>
            <consortium name="RefSeq"/>
        </authorList>
    </citation>
    <scope>IDENTIFICATION</scope>
</reference>
<dbReference type="PANTHER" id="PTHR28574">
    <property type="entry name" value="RIKEN CDNA 6820408C15"/>
    <property type="match status" value="1"/>
</dbReference>
<proteinExistence type="predicted"/>
<accession>A0A6P7QNE4</accession>
<evidence type="ECO:0000313" key="3">
    <source>
        <dbReference type="Proteomes" id="UP000515126"/>
    </source>
</evidence>
<name>A0A6P7QNE4_MUSCR</name>
<dbReference type="PANTHER" id="PTHR28574:SF1">
    <property type="entry name" value="RIKEN CDNA 6820408C15 GENE"/>
    <property type="match status" value="1"/>
</dbReference>
<sequence length="372" mass="43074">MAQKQTSRPQFSGNKFQVPVRLGPEKNLKPSTLPPLRQVRGRNKSKTKNLSKIQPAVQSQVSVEMANSTKISGGLRRRDQTHHGKVQAKVRLMRSMLRNQRTSLQELYSHEGYLTKLNKELTKAILDTEESVALSVREMLQQQSILGNIIDILEYSNKKRVQQLRSELQEWKEKEESKTNSLQREVDQLNSEIQKASEEVNFLSTYMDHEYPVRLVQISSHIRQVQQAKDNQQDELDNLREMRETILALFSNLIQEKKKKILKCLVVNTQKPHENILLLKTRDGRRLQRCMVLFRELIEQMKEEIPILLSEVEQMCAELWNPREAVYKDVLLQRPKFLCPKGRVSFLSKLTWPAFPRINGSVVGPDGKVGTG</sequence>
<dbReference type="Proteomes" id="UP000515126">
    <property type="component" value="Chromosome 2"/>
</dbReference>
<evidence type="ECO:0000313" key="4">
    <source>
        <dbReference type="RefSeq" id="XP_029330548.1"/>
    </source>
</evidence>
<evidence type="ECO:0000256" key="1">
    <source>
        <dbReference type="SAM" id="Coils"/>
    </source>
</evidence>
<dbReference type="CTD" id="104323554"/>
<dbReference type="AlphaFoldDB" id="A0A6P7QNE4"/>
<dbReference type="GeneID" id="110289404"/>
<keyword evidence="3" id="KW-1185">Reference proteome</keyword>
<dbReference type="RefSeq" id="XP_029330548.1">
    <property type="nucleotide sequence ID" value="XM_029474688.1"/>
</dbReference>